<dbReference type="RefSeq" id="WP_020374012.1">
    <property type="nucleotide sequence ID" value="NZ_FWWY01000001.1"/>
</dbReference>
<sequence length="153" mass="17870">MNHNDPDILERLAGEFPDAFTVVEAVDQPTISTSLEQLLAVMQYLRDQAQYRICLDVLAVDYLPDRPRFELVYHLYNPWKHARIRVKVRAGINEKVPSVTPLWPGANWPEREAYDLFGIEFEGHPDLRRIYLPDDWDGHPLRKDYPLTGTRVD</sequence>
<comment type="subunit">
    <text evidence="3">NDH-1 is composed of 14 different subunits. Subunits NuoB, C, D, E, F, and G constitute the peripheral sector of the complex.</text>
</comment>
<reference evidence="8" key="1">
    <citation type="submission" date="2017-04" db="EMBL/GenBank/DDBJ databases">
        <authorList>
            <person name="Varghese N."/>
            <person name="Submissions S."/>
        </authorList>
    </citation>
    <scope>NUCLEOTIDE SEQUENCE [LARGE SCALE GENOMIC DNA]</scope>
    <source>
        <strain evidence="8">DSM 9293</strain>
    </source>
</reference>
<evidence type="ECO:0000256" key="1">
    <source>
        <dbReference type="ARBA" id="ARBA00007569"/>
    </source>
</evidence>
<dbReference type="GO" id="GO:0005886">
    <property type="term" value="C:plasma membrane"/>
    <property type="evidence" value="ECO:0007669"/>
    <property type="project" value="UniProtKB-SubCell"/>
</dbReference>
<dbReference type="InterPro" id="IPR037232">
    <property type="entry name" value="NADH_quin_OxRdtase_su_C/D-like"/>
</dbReference>
<dbReference type="OrthoDB" id="9803286at2"/>
<organism evidence="7 8">
    <name type="scientific">Sulfobacillus thermosulfidooxidans (strain DSM 9293 / VKM B-1269 / AT-1)</name>
    <dbReference type="NCBI Taxonomy" id="929705"/>
    <lineage>
        <taxon>Bacteria</taxon>
        <taxon>Bacillati</taxon>
        <taxon>Bacillota</taxon>
        <taxon>Clostridia</taxon>
        <taxon>Eubacteriales</taxon>
        <taxon>Clostridiales Family XVII. Incertae Sedis</taxon>
        <taxon>Sulfobacillus</taxon>
    </lineage>
</organism>
<dbReference type="Gene3D" id="3.30.460.80">
    <property type="entry name" value="NADH:ubiquinone oxidoreductase, 30kDa subunit"/>
    <property type="match status" value="1"/>
</dbReference>
<keyword evidence="3 4" id="KW-1278">Translocase</keyword>
<dbReference type="PANTHER" id="PTHR10884:SF14">
    <property type="entry name" value="NADH DEHYDROGENASE [UBIQUINONE] IRON-SULFUR PROTEIN 3, MITOCHONDRIAL"/>
    <property type="match status" value="1"/>
</dbReference>
<evidence type="ECO:0000313" key="7">
    <source>
        <dbReference type="EMBL" id="SMC05274.1"/>
    </source>
</evidence>
<comment type="catalytic activity">
    <reaction evidence="3 5">
        <text>a quinone + NADH + 5 H(+)(in) = a quinol + NAD(+) + 4 H(+)(out)</text>
        <dbReference type="Rhea" id="RHEA:57888"/>
        <dbReference type="ChEBI" id="CHEBI:15378"/>
        <dbReference type="ChEBI" id="CHEBI:24646"/>
        <dbReference type="ChEBI" id="CHEBI:57540"/>
        <dbReference type="ChEBI" id="CHEBI:57945"/>
        <dbReference type="ChEBI" id="CHEBI:132124"/>
    </reaction>
</comment>
<keyword evidence="2 3" id="KW-0813">Transport</keyword>
<dbReference type="PANTHER" id="PTHR10884">
    <property type="entry name" value="NADH DEHYDROGENASE UBIQUINONE IRON-SULFUR PROTEIN 3"/>
    <property type="match status" value="1"/>
</dbReference>
<keyword evidence="8" id="KW-1185">Reference proteome</keyword>
<dbReference type="SUPFAM" id="SSF143243">
    <property type="entry name" value="Nqo5-like"/>
    <property type="match status" value="1"/>
</dbReference>
<comment type="function">
    <text evidence="3">NDH-1 shuttles electrons from NADH, via FMN and iron-sulfur (Fe-S) centers, to quinones in the respiratory chain. The immediate electron acceptor for the enzyme in this species is believed to be a menaquinone. Couples the redox reaction to proton translocation (for every two electrons transferred, four hydrogen ions are translocated across the cytoplasmic membrane), and thus conserves the redox energy in a proton gradient.</text>
</comment>
<dbReference type="Proteomes" id="UP000192660">
    <property type="component" value="Unassembled WGS sequence"/>
</dbReference>
<keyword evidence="3 4" id="KW-0520">NAD</keyword>
<evidence type="ECO:0000256" key="2">
    <source>
        <dbReference type="ARBA" id="ARBA00022448"/>
    </source>
</evidence>
<dbReference type="Pfam" id="PF00329">
    <property type="entry name" value="Complex1_30kDa"/>
    <property type="match status" value="1"/>
</dbReference>
<dbReference type="PROSITE" id="PS00542">
    <property type="entry name" value="COMPLEX1_30K"/>
    <property type="match status" value="1"/>
</dbReference>
<keyword evidence="3" id="KW-0472">Membrane</keyword>
<dbReference type="GO" id="GO:0050136">
    <property type="term" value="F:NADH dehydrogenase (quinone) (non-electrogenic) activity"/>
    <property type="evidence" value="ECO:0007669"/>
    <property type="project" value="UniProtKB-UniRule"/>
</dbReference>
<evidence type="ECO:0000313" key="8">
    <source>
        <dbReference type="Proteomes" id="UP000192660"/>
    </source>
</evidence>
<evidence type="ECO:0000256" key="3">
    <source>
        <dbReference type="HAMAP-Rule" id="MF_01357"/>
    </source>
</evidence>
<dbReference type="EMBL" id="FWWY01000001">
    <property type="protein sequence ID" value="SMC05274.1"/>
    <property type="molecule type" value="Genomic_DNA"/>
</dbReference>
<gene>
    <name evidence="3" type="primary">nuoC</name>
    <name evidence="7" type="ORF">SAMN00768000_2136</name>
</gene>
<dbReference type="GO" id="GO:0048038">
    <property type="term" value="F:quinone binding"/>
    <property type="evidence" value="ECO:0007669"/>
    <property type="project" value="UniProtKB-KW"/>
</dbReference>
<dbReference type="AlphaFoldDB" id="A0A1W1WG50"/>
<dbReference type="NCBIfam" id="TIGR01961">
    <property type="entry name" value="NuoC_fam"/>
    <property type="match status" value="1"/>
</dbReference>
<evidence type="ECO:0000256" key="4">
    <source>
        <dbReference type="RuleBase" id="RU003456"/>
    </source>
</evidence>
<keyword evidence="3" id="KW-1003">Cell membrane</keyword>
<evidence type="ECO:0000259" key="6">
    <source>
        <dbReference type="Pfam" id="PF00329"/>
    </source>
</evidence>
<dbReference type="GO" id="GO:0008137">
    <property type="term" value="F:NADH dehydrogenase (ubiquinone) activity"/>
    <property type="evidence" value="ECO:0007669"/>
    <property type="project" value="InterPro"/>
</dbReference>
<protein>
    <recommendedName>
        <fullName evidence="3">NADH-quinone oxidoreductase subunit C</fullName>
        <ecNumber evidence="3">7.1.1.-</ecNumber>
    </recommendedName>
    <alternativeName>
        <fullName evidence="3">NADH dehydrogenase I subunit C</fullName>
    </alternativeName>
    <alternativeName>
        <fullName evidence="3">NDH-1 subunit C</fullName>
    </alternativeName>
</protein>
<dbReference type="HAMAP" id="MF_01357">
    <property type="entry name" value="NDH1_NuoC"/>
    <property type="match status" value="1"/>
</dbReference>
<dbReference type="STRING" id="28034.BFX07_03455"/>
<keyword evidence="3 5" id="KW-0874">Quinone</keyword>
<proteinExistence type="inferred from homology"/>
<feature type="domain" description="NADH:ubiquinone oxidoreductase 30kDa subunit" evidence="6">
    <location>
        <begin position="34"/>
        <end position="150"/>
    </location>
</feature>
<dbReference type="InterPro" id="IPR010218">
    <property type="entry name" value="NADH_DH_suC"/>
</dbReference>
<dbReference type="EC" id="7.1.1.-" evidence="3"/>
<dbReference type="InterPro" id="IPR020396">
    <property type="entry name" value="NADH_UbQ_OxRdtase_CS"/>
</dbReference>
<comment type="similarity">
    <text evidence="1 3 4">Belongs to the complex I 30 kDa subunit family.</text>
</comment>
<accession>A0A1W1WG50</accession>
<comment type="subcellular location">
    <subcellularLocation>
        <location evidence="3">Cell membrane</location>
        <topology evidence="3">Peripheral membrane protein</topology>
        <orientation evidence="3">Cytoplasmic side</orientation>
    </subcellularLocation>
</comment>
<dbReference type="InterPro" id="IPR001268">
    <property type="entry name" value="NADH_UbQ_OxRdtase_30kDa_su"/>
</dbReference>
<name>A0A1W1WG50_SULTA</name>
<evidence type="ECO:0000256" key="5">
    <source>
        <dbReference type="RuleBase" id="RU003582"/>
    </source>
</evidence>